<dbReference type="Proteomes" id="UP001320843">
    <property type="component" value="Unassembled WGS sequence"/>
</dbReference>
<evidence type="ECO:0000259" key="8">
    <source>
        <dbReference type="PROSITE" id="PS51208"/>
    </source>
</evidence>
<evidence type="ECO:0000256" key="2">
    <source>
        <dbReference type="ARBA" id="ARBA00022729"/>
    </source>
</evidence>
<dbReference type="InterPro" id="IPR013425">
    <property type="entry name" value="Autotrns_rpt"/>
</dbReference>
<dbReference type="EMBL" id="JANFWR010000010">
    <property type="protein sequence ID" value="MCW0399230.1"/>
    <property type="molecule type" value="Genomic_DNA"/>
</dbReference>
<proteinExistence type="inferred from homology"/>
<dbReference type="InterPro" id="IPR034061">
    <property type="entry name" value="Peptidases_S8_Autotransporter"/>
</dbReference>
<dbReference type="Pfam" id="PF03797">
    <property type="entry name" value="Autotransporter"/>
    <property type="match status" value="1"/>
</dbReference>
<feature type="active site" description="Charge relay system" evidence="5">
    <location>
        <position position="351"/>
    </location>
</feature>
<dbReference type="PRINTS" id="PR01217">
    <property type="entry name" value="PRICHEXTENSN"/>
</dbReference>
<name>A0ABT3DUQ5_9XANT</name>
<keyword evidence="3 5" id="KW-0378">Hydrolase</keyword>
<dbReference type="Gene3D" id="3.40.50.200">
    <property type="entry name" value="Peptidase S8/S53 domain"/>
    <property type="match status" value="1"/>
</dbReference>
<evidence type="ECO:0000256" key="7">
    <source>
        <dbReference type="SAM" id="SignalP"/>
    </source>
</evidence>
<evidence type="ECO:0000256" key="6">
    <source>
        <dbReference type="SAM" id="MobiDB-lite"/>
    </source>
</evidence>
<dbReference type="PANTHER" id="PTHR42884:SF14">
    <property type="entry name" value="NEUROENDOCRINE CONVERTASE 1"/>
    <property type="match status" value="1"/>
</dbReference>
<dbReference type="PANTHER" id="PTHR42884">
    <property type="entry name" value="PROPROTEIN CONVERTASE SUBTILISIN/KEXIN-RELATED"/>
    <property type="match status" value="1"/>
</dbReference>
<accession>A0ABT3DUQ5</accession>
<keyword evidence="2 7" id="KW-0732">Signal</keyword>
<organism evidence="9 10">
    <name type="scientific">Xanthomonas sacchari</name>
    <dbReference type="NCBI Taxonomy" id="56458"/>
    <lineage>
        <taxon>Bacteria</taxon>
        <taxon>Pseudomonadati</taxon>
        <taxon>Pseudomonadota</taxon>
        <taxon>Gammaproteobacteria</taxon>
        <taxon>Lysobacterales</taxon>
        <taxon>Lysobacteraceae</taxon>
        <taxon>Xanthomonas</taxon>
    </lineage>
</organism>
<feature type="active site" description="Charge relay system" evidence="5">
    <location>
        <position position="173"/>
    </location>
</feature>
<feature type="region of interest" description="Disordered" evidence="6">
    <location>
        <begin position="21"/>
        <end position="109"/>
    </location>
</feature>
<reference evidence="9 10" key="1">
    <citation type="submission" date="2022-06" db="EMBL/GenBank/DDBJ databases">
        <title>Dynamics of rice microbiomes reveals core vertical transmitted seed endophytes.</title>
        <authorList>
            <person name="Liao K."/>
            <person name="Zhang X."/>
        </authorList>
    </citation>
    <scope>NUCLEOTIDE SEQUENCE [LARGE SCALE GENOMIC DNA]</scope>
    <source>
        <strain evidence="9 10">YT10-10-1</strain>
    </source>
</reference>
<feature type="domain" description="Autotransporter" evidence="8">
    <location>
        <begin position="679"/>
        <end position="952"/>
    </location>
</feature>
<dbReference type="CDD" id="cd04848">
    <property type="entry name" value="Peptidases_S8_Autotransporter_serine_protease_like"/>
    <property type="match status" value="1"/>
</dbReference>
<dbReference type="InterPro" id="IPR005546">
    <property type="entry name" value="Autotransporte_beta"/>
</dbReference>
<dbReference type="Pfam" id="PF12951">
    <property type="entry name" value="PATR"/>
    <property type="match status" value="1"/>
</dbReference>
<sequence length="952" mass="96712">MNRSTLAVAIATCCIALTACGGGGGGVRSNPPPIIPTAPPPTTPPDTTPPTTPPDTTPPTTPPDTTPPTTPPDTTPPTTPPDTTPPTTPPDTTPPTTPVTPPRYSGEVDNLLVPTNVDKARTAGFNGTGVRVGVMDDQLQRGYSPIVGKVDSEVDYTPSPGVPDSAADSLRGHGSIVTALIAGGEVESYKGGVAPGASIFYGRICSDNKCTSTAAHDAAVDFAANGVKVVNLSLGASSSLMDDSAKQSAANAWKDALKPLLDSGALIVAATGNDGSVHADFPAASGALADFGGKLLAVAAVDVDANGKSTDLTKYSNYCGEAMSYCVVAPGTYAAPSLAGTMYSGRVGGTSMANATVTGVAALVSQAFPWMDGKNLQQTITTTATDMGATGVDEKFGWGMVNAEKAVKGPGAIPMGEVFRATVGDGYQSTFSNDISGRGALNKYGLGSLTLAGNNTYLGGTYIGAGTLVLEGSVGSSVLLSGGATFESRGGTINGDYSIFASNATTAVHLGQPLKVNGTASLNGELHLLPESADYSVGATEKIVSANTISGTFGSVTYANNFFWTTTLKYNAKSVTADMTRASAQAQAQAASAPRSVIDGAAQADALVASLDARVNAGTASNLGGLLSAVGSLQAVSDAQAAASLTTLTGQVHGVERTLGIQSALNDARVAADRLPFLAGTGAPTAWVQGEYLDGDLRRTGYADASYNTDALTMGLDLPVGADGTVIGGALTSGRNRATIVDMASHLDTKRYGATGYFYKPLGGAYLSGVVSYGQSDVETTRNVLAGDVSERIANSRDEDVWSARIEAGATLDSGLSPFAAIGTVSHKQRAFSEHSATGLGLAAGDDTARLTFGDVGLRFRTSQGKWTFDSLLAYRNVFDGRDSDFVAWFSGLSEAKFTVAGEPIAAASVRAGFGAAYAFSRTASVYGNAAVEQDSGQGSNANANVGVRWAF</sequence>
<dbReference type="PROSITE" id="PS51208">
    <property type="entry name" value="AUTOTRANSPORTER"/>
    <property type="match status" value="1"/>
</dbReference>
<dbReference type="PROSITE" id="PS51892">
    <property type="entry name" value="SUBTILASE"/>
    <property type="match status" value="1"/>
</dbReference>
<evidence type="ECO:0000256" key="4">
    <source>
        <dbReference type="ARBA" id="ARBA00022825"/>
    </source>
</evidence>
<dbReference type="Gene3D" id="2.40.128.130">
    <property type="entry name" value="Autotransporter beta-domain"/>
    <property type="match status" value="1"/>
</dbReference>
<dbReference type="SUPFAM" id="SSF103515">
    <property type="entry name" value="Autotransporter"/>
    <property type="match status" value="1"/>
</dbReference>
<evidence type="ECO:0000313" key="9">
    <source>
        <dbReference type="EMBL" id="MCW0399230.1"/>
    </source>
</evidence>
<keyword evidence="1 5" id="KW-0645">Protease</keyword>
<dbReference type="PROSITE" id="PS51257">
    <property type="entry name" value="PROKAR_LIPOPROTEIN"/>
    <property type="match status" value="1"/>
</dbReference>
<feature type="chain" id="PRO_5046429504" description="Autotransporter domain-containing protein" evidence="7">
    <location>
        <begin position="22"/>
        <end position="952"/>
    </location>
</feature>
<feature type="compositionally biased region" description="Pro residues" evidence="6">
    <location>
        <begin position="30"/>
        <end position="101"/>
    </location>
</feature>
<dbReference type="InterPro" id="IPR000209">
    <property type="entry name" value="Peptidase_S8/S53_dom"/>
</dbReference>
<evidence type="ECO:0000256" key="5">
    <source>
        <dbReference type="PROSITE-ProRule" id="PRU01240"/>
    </source>
</evidence>
<comment type="caution">
    <text evidence="9">The sequence shown here is derived from an EMBL/GenBank/DDBJ whole genome shotgun (WGS) entry which is preliminary data.</text>
</comment>
<evidence type="ECO:0000256" key="3">
    <source>
        <dbReference type="ARBA" id="ARBA00022801"/>
    </source>
</evidence>
<evidence type="ECO:0000313" key="10">
    <source>
        <dbReference type="Proteomes" id="UP001320843"/>
    </source>
</evidence>
<dbReference type="InterPro" id="IPR036709">
    <property type="entry name" value="Autotransporte_beta_dom_sf"/>
</dbReference>
<dbReference type="SMART" id="SM00869">
    <property type="entry name" value="Autotransporter"/>
    <property type="match status" value="1"/>
</dbReference>
<dbReference type="Pfam" id="PF00082">
    <property type="entry name" value="Peptidase_S8"/>
    <property type="match status" value="1"/>
</dbReference>
<dbReference type="RefSeq" id="WP_267122637.1">
    <property type="nucleotide sequence ID" value="NZ_JANFWR010000010.1"/>
</dbReference>
<keyword evidence="4 5" id="KW-0720">Serine protease</keyword>
<evidence type="ECO:0000256" key="1">
    <source>
        <dbReference type="ARBA" id="ARBA00022670"/>
    </source>
</evidence>
<feature type="signal peptide" evidence="7">
    <location>
        <begin position="1"/>
        <end position="21"/>
    </location>
</feature>
<feature type="active site" description="Charge relay system" evidence="5">
    <location>
        <position position="136"/>
    </location>
</feature>
<gene>
    <name evidence="9" type="ORF">NB700_001786</name>
</gene>
<protein>
    <recommendedName>
        <fullName evidence="8">Autotransporter domain-containing protein</fullName>
    </recommendedName>
</protein>
<dbReference type="NCBIfam" id="TIGR02601">
    <property type="entry name" value="autotrns_rpt"/>
    <property type="match status" value="1"/>
</dbReference>
<dbReference type="InterPro" id="IPR036852">
    <property type="entry name" value="Peptidase_S8/S53_dom_sf"/>
</dbReference>
<keyword evidence="10" id="KW-1185">Reference proteome</keyword>
<comment type="similarity">
    <text evidence="5">Belongs to the peptidase S8 family.</text>
</comment>
<dbReference type="SUPFAM" id="SSF52743">
    <property type="entry name" value="Subtilisin-like"/>
    <property type="match status" value="1"/>
</dbReference>